<feature type="region of interest" description="Disordered" evidence="1">
    <location>
        <begin position="15"/>
        <end position="34"/>
    </location>
</feature>
<gene>
    <name evidence="3" type="ORF">F8566_16625</name>
</gene>
<keyword evidence="4" id="KW-1185">Reference proteome</keyword>
<dbReference type="OrthoDB" id="5189326at2"/>
<dbReference type="Proteomes" id="UP000468735">
    <property type="component" value="Unassembled WGS sequence"/>
</dbReference>
<evidence type="ECO:0000313" key="3">
    <source>
        <dbReference type="EMBL" id="KAB2348411.1"/>
    </source>
</evidence>
<sequence>MNDVNLEEALASSLARHAERAPRPPADLSRQVAVKHRRRRVTRVTSAATSVALAVAALTFGIQGLAREDRDPSLINPAVVTPKSKPIEKQWPGAVQQIPAKLPDGTRFTPVDYVNDTTLVIATWRSSSVASALFTYDLTTHRTVKLAFPVQSPKVTATHDFTVGSGRVGWLSKSKNSTEIWTAPVSGGPAAKLYTGPVFPAADVSSLTLTGDSAYWSLTTGGVFRAALAGGAAQKLPGTDRMRLMSWPWAGGPAYDDGGSAMAADAPLQVAYKDIRNLVTGERRSFTPEVKRRWTCAVTWCVDERRASSRDGRRIVRPSSGHIFNGTAWGPALDRFVTMHGDGPSMSETSQQTLIDLETGKGGTFSLRRGDGAPLLDGGRLHYYARGTSYLLVDLSKIS</sequence>
<dbReference type="RefSeq" id="WP_151561139.1">
    <property type="nucleotide sequence ID" value="NZ_WBMT01000007.1"/>
</dbReference>
<accession>A0A6H9YWP5</accession>
<keyword evidence="2" id="KW-0472">Membrane</keyword>
<comment type="caution">
    <text evidence="3">The sequence shown here is derived from an EMBL/GenBank/DDBJ whole genome shotgun (WGS) entry which is preliminary data.</text>
</comment>
<keyword evidence="2" id="KW-0812">Transmembrane</keyword>
<dbReference type="EMBL" id="WBMT01000007">
    <property type="protein sequence ID" value="KAB2348411.1"/>
    <property type="molecule type" value="Genomic_DNA"/>
</dbReference>
<keyword evidence="2" id="KW-1133">Transmembrane helix</keyword>
<name>A0A6H9YWP5_9ACTN</name>
<dbReference type="AlphaFoldDB" id="A0A6H9YWP5"/>
<reference evidence="3 4" key="1">
    <citation type="submission" date="2019-09" db="EMBL/GenBank/DDBJ databases">
        <title>Actinomadura physcomitrii sp. nov., a novel actinomycete isolated from moss [Physcomitrium sphaericum (Ludw) Fuernr].</title>
        <authorList>
            <person name="Zhuang X."/>
            <person name="Liu C."/>
        </authorList>
    </citation>
    <scope>NUCLEOTIDE SEQUENCE [LARGE SCALE GENOMIC DNA]</scope>
    <source>
        <strain evidence="3 4">HMC1</strain>
    </source>
</reference>
<evidence type="ECO:0000256" key="2">
    <source>
        <dbReference type="SAM" id="Phobius"/>
    </source>
</evidence>
<proteinExistence type="predicted"/>
<evidence type="ECO:0000313" key="4">
    <source>
        <dbReference type="Proteomes" id="UP000468735"/>
    </source>
</evidence>
<protein>
    <recommendedName>
        <fullName evidence="5">WD40 repeat domain-containing protein</fullName>
    </recommendedName>
</protein>
<evidence type="ECO:0008006" key="5">
    <source>
        <dbReference type="Google" id="ProtNLM"/>
    </source>
</evidence>
<organism evidence="3 4">
    <name type="scientific">Actinomadura rudentiformis</name>
    <dbReference type="NCBI Taxonomy" id="359158"/>
    <lineage>
        <taxon>Bacteria</taxon>
        <taxon>Bacillati</taxon>
        <taxon>Actinomycetota</taxon>
        <taxon>Actinomycetes</taxon>
        <taxon>Streptosporangiales</taxon>
        <taxon>Thermomonosporaceae</taxon>
        <taxon>Actinomadura</taxon>
    </lineage>
</organism>
<feature type="transmembrane region" description="Helical" evidence="2">
    <location>
        <begin position="44"/>
        <end position="66"/>
    </location>
</feature>
<evidence type="ECO:0000256" key="1">
    <source>
        <dbReference type="SAM" id="MobiDB-lite"/>
    </source>
</evidence>